<evidence type="ECO:0000313" key="2">
    <source>
        <dbReference type="Proteomes" id="UP000186108"/>
    </source>
</evidence>
<protein>
    <submittedName>
        <fullName evidence="1">Uncharacterized protein</fullName>
    </submittedName>
</protein>
<proteinExistence type="predicted"/>
<dbReference type="EMBL" id="CP009111">
    <property type="protein sequence ID" value="ANS27901.1"/>
    <property type="molecule type" value="Genomic_DNA"/>
</dbReference>
<organism evidence="1 2">
    <name type="scientific">Rhodococcus opacus</name>
    <name type="common">Nocardia opaca</name>
    <dbReference type="NCBI Taxonomy" id="37919"/>
    <lineage>
        <taxon>Bacteria</taxon>
        <taxon>Bacillati</taxon>
        <taxon>Actinomycetota</taxon>
        <taxon>Actinomycetes</taxon>
        <taxon>Mycobacteriales</taxon>
        <taxon>Nocardiaceae</taxon>
        <taxon>Rhodococcus</taxon>
    </lineage>
</organism>
<reference evidence="1 2" key="1">
    <citation type="submission" date="2014-07" db="EMBL/GenBank/DDBJ databases">
        <authorList>
            <person name="Zhang J.E."/>
            <person name="Yang H."/>
            <person name="Guo J."/>
            <person name="Deng Z."/>
            <person name="Luo H."/>
            <person name="Luo M."/>
            <person name="Zhao B."/>
        </authorList>
    </citation>
    <scope>NUCLEOTIDE SEQUENCE [LARGE SCALE GENOMIC DNA]</scope>
    <source>
        <strain evidence="1 2">1CP</strain>
    </source>
</reference>
<dbReference type="AlphaFoldDB" id="A0A1B1K5R6"/>
<accession>A0A1B1K5R6</accession>
<gene>
    <name evidence="1" type="ORF">R1CP_16050</name>
</gene>
<name>A0A1B1K5R6_RHOOP</name>
<evidence type="ECO:0000313" key="1">
    <source>
        <dbReference type="EMBL" id="ANS27901.1"/>
    </source>
</evidence>
<sequence length="30" mass="3033">MGSAGIDFSLAFDAFLKFLSVALGIDLGVG</sequence>
<dbReference type="Proteomes" id="UP000186108">
    <property type="component" value="Chromosome"/>
</dbReference>